<dbReference type="Proteomes" id="UP000586918">
    <property type="component" value="Unassembled WGS sequence"/>
</dbReference>
<keyword evidence="6" id="KW-1185">Reference proteome</keyword>
<dbReference type="InterPro" id="IPR027788">
    <property type="entry name" value="Alpha/beta-hydrolase_N_dom"/>
</dbReference>
<dbReference type="PIRSF" id="PIRSF007542">
    <property type="entry name" value="UCP007542"/>
    <property type="match status" value="1"/>
</dbReference>
<evidence type="ECO:0000313" key="5">
    <source>
        <dbReference type="EMBL" id="NMH91423.1"/>
    </source>
</evidence>
<proteinExistence type="predicted"/>
<feature type="domain" description="Alpha/beta-hydrolase catalytic" evidence="3">
    <location>
        <begin position="273"/>
        <end position="561"/>
    </location>
</feature>
<evidence type="ECO:0008006" key="7">
    <source>
        <dbReference type="Google" id="ProtNLM"/>
    </source>
</evidence>
<gene>
    <name evidence="5" type="ORF">HF519_07430</name>
</gene>
<name>A0A848DFV6_9PSEU</name>
<dbReference type="Pfam" id="PF15420">
    <property type="entry name" value="Abhydrolase_9_N"/>
    <property type="match status" value="1"/>
</dbReference>
<feature type="transmembrane region" description="Helical" evidence="2">
    <location>
        <begin position="71"/>
        <end position="88"/>
    </location>
</feature>
<evidence type="ECO:0000313" key="6">
    <source>
        <dbReference type="Proteomes" id="UP000586918"/>
    </source>
</evidence>
<dbReference type="EMBL" id="JAAXKZ010000017">
    <property type="protein sequence ID" value="NMH91423.1"/>
    <property type="molecule type" value="Genomic_DNA"/>
</dbReference>
<keyword evidence="2" id="KW-1133">Transmembrane helix</keyword>
<accession>A0A848DFV6</accession>
<evidence type="ECO:0000256" key="1">
    <source>
        <dbReference type="SAM" id="MobiDB-lite"/>
    </source>
</evidence>
<comment type="caution">
    <text evidence="5">The sequence shown here is derived from an EMBL/GenBank/DDBJ whole genome shotgun (WGS) entry which is preliminary data.</text>
</comment>
<protein>
    <recommendedName>
        <fullName evidence="7">Alpha/beta-hydrolase family protein</fullName>
    </recommendedName>
</protein>
<evidence type="ECO:0000259" key="3">
    <source>
        <dbReference type="Pfam" id="PF10081"/>
    </source>
</evidence>
<dbReference type="AlphaFoldDB" id="A0A848DFV6"/>
<keyword evidence="2" id="KW-0812">Transmembrane</keyword>
<feature type="transmembrane region" description="Helical" evidence="2">
    <location>
        <begin position="100"/>
        <end position="121"/>
    </location>
</feature>
<evidence type="ECO:0000259" key="4">
    <source>
        <dbReference type="Pfam" id="PF15420"/>
    </source>
</evidence>
<feature type="domain" description="Alpha/beta-hydrolase N-terminal" evidence="4">
    <location>
        <begin position="50"/>
        <end position="256"/>
    </location>
</feature>
<keyword evidence="2" id="KW-0472">Membrane</keyword>
<sequence length="569" mass="61798">MRTVDRVTPAGDAGAHGTGQPTKERRSPTRWFRYSLPGLSMAVILVCLSFTPSLLPRSALTQGLVCGITGAIGYGVGVAGAWVWRAFADREERVARRRSWQVFAVVAGIALLGAMLLGRYWQGQLRALMDMPADGWVSLLVVPVVAVVVFVALVAASRGLRRLYRWIAVLLGRWIGPRAARALGWAAVVVGTVLLVSGVVLDGLVTLADKAFSVRNGSTEAGVVQPVVPQRSGGPGSLVTWESLGQQGRTFTGRGPSPEQIAAFTGAAAGQPIRSYAGLDSATTTEQRARLAVDDLTRAGGFDRGTVVVMTTTGSGWVDPGAVDSIEYLTGGDSATVSMQYSYLPSWISYLVDQERAREAGRELFDAVYDRWSRLPLDQRPRLVVAGESLGSFGSETAFSGEYDLRNRTEGVIFAGPPNFNVLYREFVDGRDQGTPEIGPVYRGGRTVRFTRDPAMAVEPVASPWDGSRVLYLQHASDPIVFWSPRLILRQPDWLTESRGPDVVGAVRWIPFVTFWQVTADLPFATAVPDGHGHVYTRQYVDAWVRVLQPPGWTEDRVARLRELVSPSG</sequence>
<dbReference type="InterPro" id="IPR012037">
    <property type="entry name" value="Alpha/beta-hydrolase_fam"/>
</dbReference>
<evidence type="ECO:0000256" key="2">
    <source>
        <dbReference type="SAM" id="Phobius"/>
    </source>
</evidence>
<dbReference type="Pfam" id="PF10081">
    <property type="entry name" value="Abhydrolase_9"/>
    <property type="match status" value="1"/>
</dbReference>
<dbReference type="InterPro" id="IPR027787">
    <property type="entry name" value="Alpha/beta-hydrolase_catalytic"/>
</dbReference>
<organism evidence="5 6">
    <name type="scientific">Pseudonocardia bannensis</name>
    <dbReference type="NCBI Taxonomy" id="630973"/>
    <lineage>
        <taxon>Bacteria</taxon>
        <taxon>Bacillati</taxon>
        <taxon>Actinomycetota</taxon>
        <taxon>Actinomycetes</taxon>
        <taxon>Pseudonocardiales</taxon>
        <taxon>Pseudonocardiaceae</taxon>
        <taxon>Pseudonocardia</taxon>
    </lineage>
</organism>
<feature type="transmembrane region" description="Helical" evidence="2">
    <location>
        <begin position="31"/>
        <end position="51"/>
    </location>
</feature>
<reference evidence="5 6" key="1">
    <citation type="submission" date="2020-04" db="EMBL/GenBank/DDBJ databases">
        <authorList>
            <person name="Klaysubun C."/>
            <person name="Duangmal K."/>
            <person name="Lipun K."/>
        </authorList>
    </citation>
    <scope>NUCLEOTIDE SEQUENCE [LARGE SCALE GENOMIC DNA]</scope>
    <source>
        <strain evidence="5 6">DSM 45300</strain>
    </source>
</reference>
<feature type="transmembrane region" description="Helical" evidence="2">
    <location>
        <begin position="136"/>
        <end position="156"/>
    </location>
</feature>
<feature type="transmembrane region" description="Helical" evidence="2">
    <location>
        <begin position="182"/>
        <end position="201"/>
    </location>
</feature>
<feature type="region of interest" description="Disordered" evidence="1">
    <location>
        <begin position="1"/>
        <end position="26"/>
    </location>
</feature>